<evidence type="ECO:0000313" key="4">
    <source>
        <dbReference type="EMBL" id="GAT15541.1"/>
    </source>
</evidence>
<dbReference type="GO" id="GO:0003989">
    <property type="term" value="F:acetyl-CoA carboxylase activity"/>
    <property type="evidence" value="ECO:0007669"/>
    <property type="project" value="InterPro"/>
</dbReference>
<protein>
    <recommendedName>
        <fullName evidence="1">Biotin carboxyl carrier protein of acetyl-CoA carboxylase</fullName>
    </recommendedName>
</protein>
<evidence type="ECO:0000256" key="2">
    <source>
        <dbReference type="SAM" id="MobiDB-lite"/>
    </source>
</evidence>
<keyword evidence="1" id="KW-0092">Biotin</keyword>
<keyword evidence="1" id="KW-0275">Fatty acid biosynthesis</keyword>
<feature type="region of interest" description="Disordered" evidence="2">
    <location>
        <begin position="44"/>
        <end position="93"/>
    </location>
</feature>
<dbReference type="UniPathway" id="UPA00094"/>
<proteinExistence type="predicted"/>
<dbReference type="GO" id="GO:0009317">
    <property type="term" value="C:acetyl-CoA carboxylase complex"/>
    <property type="evidence" value="ECO:0007669"/>
    <property type="project" value="InterPro"/>
</dbReference>
<evidence type="ECO:0000259" key="3">
    <source>
        <dbReference type="PROSITE" id="PS50968"/>
    </source>
</evidence>
<dbReference type="CDD" id="cd06850">
    <property type="entry name" value="biotinyl_domain"/>
    <property type="match status" value="1"/>
</dbReference>
<dbReference type="Proteomes" id="UP000069654">
    <property type="component" value="Unassembled WGS sequence"/>
</dbReference>
<dbReference type="OMA" id="TAYWAPE"/>
<gene>
    <name evidence="4" type="ORF">RMCT_2511</name>
</gene>
<dbReference type="PROSITE" id="PS50968">
    <property type="entry name" value="BIOTINYL_LIPOYL"/>
    <property type="match status" value="1"/>
</dbReference>
<dbReference type="PRINTS" id="PR01071">
    <property type="entry name" value="ACOABIOTINCC"/>
</dbReference>
<comment type="pathway">
    <text evidence="1">Lipid metabolism; fatty acid biosynthesis.</text>
</comment>
<dbReference type="InterPro" id="IPR011053">
    <property type="entry name" value="Single_hybrid_motif"/>
</dbReference>
<comment type="caution">
    <text evidence="4">The sequence shown here is derived from an EMBL/GenBank/DDBJ whole genome shotgun (WGS) entry which is preliminary data.</text>
</comment>
<dbReference type="InterPro" id="IPR001249">
    <property type="entry name" value="AcCoA_biotinCC"/>
</dbReference>
<accession>A0A100XFA6</accession>
<dbReference type="Pfam" id="PF00364">
    <property type="entry name" value="Biotin_lipoyl"/>
    <property type="match status" value="1"/>
</dbReference>
<feature type="domain" description="Lipoyl-binding" evidence="3">
    <location>
        <begin position="102"/>
        <end position="178"/>
    </location>
</feature>
<keyword evidence="1" id="KW-0443">Lipid metabolism</keyword>
<dbReference type="NCBIfam" id="TIGR00531">
    <property type="entry name" value="BCCP"/>
    <property type="match status" value="1"/>
</dbReference>
<dbReference type="Gene3D" id="2.40.50.100">
    <property type="match status" value="1"/>
</dbReference>
<keyword evidence="1" id="KW-0444">Lipid biosynthesis</keyword>
<name>A0A100XFA6_MYCTH</name>
<reference evidence="5" key="2">
    <citation type="submission" date="2016-02" db="EMBL/GenBank/DDBJ databases">
        <title>Draft genome sequence of five rapidly growing Mycobacterium species.</title>
        <authorList>
            <person name="Katahira K."/>
            <person name="Gotou Y."/>
            <person name="Iida K."/>
            <person name="Ogura Y."/>
            <person name="Hayashi T."/>
        </authorList>
    </citation>
    <scope>NUCLEOTIDE SEQUENCE [LARGE SCALE GENOMIC DNA]</scope>
    <source>
        <strain evidence="5">JCM6362</strain>
    </source>
</reference>
<reference evidence="4 5" key="1">
    <citation type="journal article" date="2016" name="Genome Announc.">
        <title>Draft Genome Sequences of Five Rapidly Growing Mycobacterium Species, M. thermoresistibile, M. fortuitum subsp. acetamidolyticum, M. canariasense, M. brisbanense, and M. novocastrense.</title>
        <authorList>
            <person name="Katahira K."/>
            <person name="Ogura Y."/>
            <person name="Gotoh Y."/>
            <person name="Hayashi T."/>
        </authorList>
    </citation>
    <scope>NUCLEOTIDE SEQUENCE [LARGE SCALE GENOMIC DNA]</scope>
    <source>
        <strain evidence="4 5">JCM6362</strain>
    </source>
</reference>
<keyword evidence="1" id="KW-0276">Fatty acid metabolism</keyword>
<dbReference type="RefSeq" id="WP_003926438.1">
    <property type="nucleotide sequence ID" value="NZ_BCTB01000018.1"/>
</dbReference>
<dbReference type="STRING" id="1797.RMCT_2511"/>
<organism evidence="4 5">
    <name type="scientific">Mycolicibacterium thermoresistibile</name>
    <name type="common">Mycobacterium thermoresistibile</name>
    <dbReference type="NCBI Taxonomy" id="1797"/>
    <lineage>
        <taxon>Bacteria</taxon>
        <taxon>Bacillati</taxon>
        <taxon>Actinomycetota</taxon>
        <taxon>Actinomycetes</taxon>
        <taxon>Mycobacteriales</taxon>
        <taxon>Mycobacteriaceae</taxon>
        <taxon>Mycolicibacterium</taxon>
    </lineage>
</organism>
<evidence type="ECO:0000256" key="1">
    <source>
        <dbReference type="RuleBase" id="RU364072"/>
    </source>
</evidence>
<dbReference type="SUPFAM" id="SSF51230">
    <property type="entry name" value="Single hybrid motif"/>
    <property type="match status" value="1"/>
</dbReference>
<dbReference type="InterPro" id="IPR000089">
    <property type="entry name" value="Biotin_lipoyl"/>
</dbReference>
<comment type="function">
    <text evidence="1">This protein is a component of the acetyl coenzyme A carboxylase complex; first, biotin carboxylase catalyzes the carboxylation of the carrier protein and then the transcarboxylase transfers the carboxyl group to form malonyl-CoA.</text>
</comment>
<dbReference type="EMBL" id="BCTB01000018">
    <property type="protein sequence ID" value="GAT15541.1"/>
    <property type="molecule type" value="Genomic_DNA"/>
</dbReference>
<dbReference type="GO" id="GO:0006633">
    <property type="term" value="P:fatty acid biosynthetic process"/>
    <property type="evidence" value="ECO:0007669"/>
    <property type="project" value="UniProtKB-UniPathway"/>
</dbReference>
<evidence type="ECO:0000313" key="5">
    <source>
        <dbReference type="Proteomes" id="UP000069654"/>
    </source>
</evidence>
<feature type="compositionally biased region" description="Low complexity" evidence="2">
    <location>
        <begin position="58"/>
        <end position="80"/>
    </location>
</feature>
<sequence>MTSNPGSEPTAGDLRIGTEEISEILRAFEASDWTGMHLRIGGVTVSVGKDAPPPEPRPTASAAAADTPSAPAAAAVTAPSAPQPAAPAASPAADEVVDETGLVAVTAPTVGTFWVAPAPGSPPFVEVGSRVAAGDQLAIVEVMKLMNPVITEIGGEVVAVRARNADLVEFGQTLFLIRPDD</sequence>
<dbReference type="OrthoDB" id="9811735at2"/>
<dbReference type="AlphaFoldDB" id="A0A100XFA6"/>